<evidence type="ECO:0000256" key="6">
    <source>
        <dbReference type="ARBA" id="ARBA00023136"/>
    </source>
</evidence>
<organism evidence="10 11">
    <name type="scientific">Nezara viridula</name>
    <name type="common">Southern green stink bug</name>
    <name type="synonym">Cimex viridulus</name>
    <dbReference type="NCBI Taxonomy" id="85310"/>
    <lineage>
        <taxon>Eukaryota</taxon>
        <taxon>Metazoa</taxon>
        <taxon>Ecdysozoa</taxon>
        <taxon>Arthropoda</taxon>
        <taxon>Hexapoda</taxon>
        <taxon>Insecta</taxon>
        <taxon>Pterygota</taxon>
        <taxon>Neoptera</taxon>
        <taxon>Paraneoptera</taxon>
        <taxon>Hemiptera</taxon>
        <taxon>Heteroptera</taxon>
        <taxon>Panheteroptera</taxon>
        <taxon>Pentatomomorpha</taxon>
        <taxon>Pentatomoidea</taxon>
        <taxon>Pentatomidae</taxon>
        <taxon>Pentatominae</taxon>
        <taxon>Nezara</taxon>
    </lineage>
</organism>
<evidence type="ECO:0000256" key="3">
    <source>
        <dbReference type="ARBA" id="ARBA00022692"/>
    </source>
</evidence>
<reference evidence="10" key="1">
    <citation type="submission" date="2022-01" db="EMBL/GenBank/DDBJ databases">
        <authorList>
            <person name="King R."/>
        </authorList>
    </citation>
    <scope>NUCLEOTIDE SEQUENCE</scope>
</reference>
<feature type="signal peptide" evidence="9">
    <location>
        <begin position="1"/>
        <end position="21"/>
    </location>
</feature>
<dbReference type="Proteomes" id="UP001152798">
    <property type="component" value="Chromosome 4"/>
</dbReference>
<dbReference type="EMBL" id="OV725080">
    <property type="protein sequence ID" value="CAH1400328.1"/>
    <property type="molecule type" value="Genomic_DNA"/>
</dbReference>
<evidence type="ECO:0000256" key="9">
    <source>
        <dbReference type="SAM" id="SignalP"/>
    </source>
</evidence>
<dbReference type="AlphaFoldDB" id="A0A9P0MLH1"/>
<evidence type="ECO:0000256" key="4">
    <source>
        <dbReference type="ARBA" id="ARBA00022729"/>
    </source>
</evidence>
<proteinExistence type="predicted"/>
<comment type="subcellular location">
    <subcellularLocation>
        <location evidence="1">Membrane</location>
        <topology evidence="1">Lipid-anchor</topology>
        <topology evidence="1">GPI-anchor</topology>
    </subcellularLocation>
</comment>
<keyword evidence="6" id="KW-0472">Membrane</keyword>
<sequence length="143" mass="15640">MARPVLFFLPLLVVLVQKGDALSCWVCNSDSDPSCNDPFDASSNRRLLNECDPSRYGSTRGHYVCRKYVKLVGEEKKKIVDRACVSVSEQDHEGPCSAQSLGNPSQLESCHTCNTNECNSAPGLAIVSVFTLLPTLLIAIKHL</sequence>
<keyword evidence="2" id="KW-0336">GPI-anchor</keyword>
<evidence type="ECO:0008006" key="12">
    <source>
        <dbReference type="Google" id="ProtNLM"/>
    </source>
</evidence>
<dbReference type="PANTHER" id="PTHR33562">
    <property type="entry name" value="ATILLA, ISOFORM B-RELATED-RELATED"/>
    <property type="match status" value="1"/>
</dbReference>
<dbReference type="CDD" id="cd23593">
    <property type="entry name" value="TFP_LU_ECD_Twit"/>
    <property type="match status" value="1"/>
</dbReference>
<evidence type="ECO:0000256" key="7">
    <source>
        <dbReference type="ARBA" id="ARBA00023180"/>
    </source>
</evidence>
<evidence type="ECO:0000313" key="11">
    <source>
        <dbReference type="Proteomes" id="UP001152798"/>
    </source>
</evidence>
<evidence type="ECO:0000256" key="1">
    <source>
        <dbReference type="ARBA" id="ARBA00004589"/>
    </source>
</evidence>
<name>A0A9P0MLH1_NEZVI</name>
<dbReference type="GO" id="GO:0098552">
    <property type="term" value="C:side of membrane"/>
    <property type="evidence" value="ECO:0007669"/>
    <property type="project" value="UniProtKB-KW"/>
</dbReference>
<accession>A0A9P0MLH1</accession>
<keyword evidence="11" id="KW-1185">Reference proteome</keyword>
<evidence type="ECO:0000256" key="8">
    <source>
        <dbReference type="ARBA" id="ARBA00023288"/>
    </source>
</evidence>
<keyword evidence="4 9" id="KW-0732">Signal</keyword>
<keyword evidence="3" id="KW-0812">Transmembrane</keyword>
<dbReference type="OrthoDB" id="6599147at2759"/>
<evidence type="ECO:0000313" key="10">
    <source>
        <dbReference type="EMBL" id="CAH1400328.1"/>
    </source>
</evidence>
<dbReference type="GO" id="GO:0030431">
    <property type="term" value="P:sleep"/>
    <property type="evidence" value="ECO:0007669"/>
    <property type="project" value="InterPro"/>
</dbReference>
<dbReference type="GO" id="GO:0032222">
    <property type="term" value="P:regulation of synaptic transmission, cholinergic"/>
    <property type="evidence" value="ECO:0007669"/>
    <property type="project" value="InterPro"/>
</dbReference>
<protein>
    <recommendedName>
        <fullName evidence="12">Protein sleepless</fullName>
    </recommendedName>
</protein>
<keyword evidence="7" id="KW-0325">Glycoprotein</keyword>
<evidence type="ECO:0000256" key="5">
    <source>
        <dbReference type="ARBA" id="ARBA00022989"/>
    </source>
</evidence>
<dbReference type="InterPro" id="IPR050975">
    <property type="entry name" value="Sleep_regulator"/>
</dbReference>
<dbReference type="InterPro" id="IPR031424">
    <property type="entry name" value="QVR-like"/>
</dbReference>
<feature type="chain" id="PRO_5040221125" description="Protein sleepless" evidence="9">
    <location>
        <begin position="22"/>
        <end position="143"/>
    </location>
</feature>
<keyword evidence="5" id="KW-1133">Transmembrane helix</keyword>
<dbReference type="Pfam" id="PF17064">
    <property type="entry name" value="QVR"/>
    <property type="match status" value="1"/>
</dbReference>
<keyword evidence="8" id="KW-0449">Lipoprotein</keyword>
<evidence type="ECO:0000256" key="2">
    <source>
        <dbReference type="ARBA" id="ARBA00022622"/>
    </source>
</evidence>
<gene>
    <name evidence="10" type="ORF">NEZAVI_LOCUS9592</name>
</gene>